<evidence type="ECO:0000259" key="1">
    <source>
        <dbReference type="Pfam" id="PF01494"/>
    </source>
</evidence>
<evidence type="ECO:0000313" key="2">
    <source>
        <dbReference type="EMBL" id="AEF95637.1"/>
    </source>
</evidence>
<dbReference type="EMBL" id="CP002737">
    <property type="protein sequence ID" value="AEF95637.1"/>
    <property type="molecule type" value="Genomic_DNA"/>
</dbReference>
<dbReference type="SUPFAM" id="SSF51905">
    <property type="entry name" value="FAD/NAD(P)-binding domain"/>
    <property type="match status" value="1"/>
</dbReference>
<dbReference type="GO" id="GO:0071949">
    <property type="term" value="F:FAD binding"/>
    <property type="evidence" value="ECO:0007669"/>
    <property type="project" value="InterPro"/>
</dbReference>
<dbReference type="PANTHER" id="PTHR42685">
    <property type="entry name" value="GERANYLGERANYL DIPHOSPHATE REDUCTASE"/>
    <property type="match status" value="1"/>
</dbReference>
<dbReference type="RefSeq" id="WP_013798246.1">
    <property type="nucleotide sequence ID" value="NC_015562.1"/>
</dbReference>
<accession>F6BEH6</accession>
<dbReference type="Pfam" id="PF01494">
    <property type="entry name" value="FAD_binding_3"/>
    <property type="match status" value="1"/>
</dbReference>
<gene>
    <name evidence="2" type="ordered locus">Metig_0076</name>
</gene>
<dbReference type="Gene3D" id="3.50.50.60">
    <property type="entry name" value="FAD/NAD(P)-binding domain"/>
    <property type="match status" value="1"/>
</dbReference>
<dbReference type="STRING" id="880724.Metig_0076"/>
<dbReference type="HOGENOM" id="CLU_024648_0_1_2"/>
<dbReference type="InterPro" id="IPR002938">
    <property type="entry name" value="FAD-bd"/>
</dbReference>
<dbReference type="GeneID" id="10642911"/>
<name>F6BEH6_METIK</name>
<dbReference type="InterPro" id="IPR050407">
    <property type="entry name" value="Geranylgeranyl_reductase"/>
</dbReference>
<dbReference type="OrthoDB" id="46008at2157"/>
<feature type="domain" description="FAD-binding" evidence="1">
    <location>
        <begin position="5"/>
        <end position="297"/>
    </location>
</feature>
<protein>
    <submittedName>
        <fullName evidence="2">Geranylgeranyl reductase</fullName>
    </submittedName>
</protein>
<reference evidence="2 3" key="1">
    <citation type="submission" date="2011-05" db="EMBL/GenBank/DDBJ databases">
        <title>Complete sequence of Methanotorris igneus Kol 5.</title>
        <authorList>
            <consortium name="US DOE Joint Genome Institute"/>
            <person name="Lucas S."/>
            <person name="Han J."/>
            <person name="Lapidus A."/>
            <person name="Cheng J.-F."/>
            <person name="Goodwin L."/>
            <person name="Pitluck S."/>
            <person name="Peters L."/>
            <person name="Mikhailova N."/>
            <person name="Chertkov O."/>
            <person name="Han C."/>
            <person name="Tapia R."/>
            <person name="Land M."/>
            <person name="Hauser L."/>
            <person name="Kyrpides N."/>
            <person name="Ivanova N."/>
            <person name="Pagani I."/>
            <person name="Sieprawska-Lupa M."/>
            <person name="Whitman W."/>
            <person name="Woyke T."/>
        </authorList>
    </citation>
    <scope>NUCLEOTIDE SEQUENCE [LARGE SCALE GENOMIC DNA]</scope>
    <source>
        <strain evidence="3">DSM 5666 / JCM 11834 / Kol 5</strain>
    </source>
</reference>
<sequence length="383" mass="43267">MDLEKYDVVIVGGGPIGCITGESIKNHNVLIVEEHQSIGVPLQCAGLISKKGVEELGNPKGCVNKIRGAYIHAKNTTVNIGNEEIRAYVFERKVMDKDIAIRASKRVDFLLKTYGRIKIEENKYKLILNHMGEEFEISPKVIIGADGAKSTIGKSVGLVNNKNREILSSCQFEMVNVNVDDDFVHVFIDKDYSKEFFIWIIPMGKDRVRVGLCDKGNCYKKLLDFINNHPTAKEILKNATITEFSVGTLPIGYSKTVKNNVLLVGDAAGQVKPLTGGGLYYGAKCAKICGKIVDEYLSNDYDLNYLKNYEKLWKKEIGREIDRGLKIRKIFLKMSNNQIDKLLNFIKNSGLVEYINEYGDMDKPSDVVRYVFENYFKGFLKFR</sequence>
<dbReference type="AlphaFoldDB" id="F6BEH6"/>
<dbReference type="Gene3D" id="3.30.9.10">
    <property type="entry name" value="D-Amino Acid Oxidase, subunit A, domain 2"/>
    <property type="match status" value="1"/>
</dbReference>
<dbReference type="KEGG" id="mig:Metig_0076"/>
<dbReference type="NCBIfam" id="TIGR02032">
    <property type="entry name" value="GG-red-SF"/>
    <property type="match status" value="1"/>
</dbReference>
<keyword evidence="3" id="KW-1185">Reference proteome</keyword>
<dbReference type="GO" id="GO:0016628">
    <property type="term" value="F:oxidoreductase activity, acting on the CH-CH group of donors, NAD or NADP as acceptor"/>
    <property type="evidence" value="ECO:0007669"/>
    <property type="project" value="InterPro"/>
</dbReference>
<dbReference type="PRINTS" id="PR00420">
    <property type="entry name" value="RNGMNOXGNASE"/>
</dbReference>
<evidence type="ECO:0000313" key="3">
    <source>
        <dbReference type="Proteomes" id="UP000009227"/>
    </source>
</evidence>
<proteinExistence type="predicted"/>
<dbReference type="PANTHER" id="PTHR42685:SF18">
    <property type="entry name" value="DIGERANYLGERANYLGLYCEROPHOSPHOLIPID REDUCTASE"/>
    <property type="match status" value="1"/>
</dbReference>
<dbReference type="Proteomes" id="UP000009227">
    <property type="component" value="Chromosome"/>
</dbReference>
<dbReference type="InterPro" id="IPR011777">
    <property type="entry name" value="Geranylgeranyl_Rdtase_fam"/>
</dbReference>
<dbReference type="InterPro" id="IPR036188">
    <property type="entry name" value="FAD/NAD-bd_sf"/>
</dbReference>
<organism evidence="3">
    <name type="scientific">Methanotorris igneus (strain DSM 5666 / JCM 11834 / Kol 5)</name>
    <dbReference type="NCBI Taxonomy" id="880724"/>
    <lineage>
        <taxon>Archaea</taxon>
        <taxon>Methanobacteriati</taxon>
        <taxon>Methanobacteriota</taxon>
        <taxon>Methanomada group</taxon>
        <taxon>Methanococci</taxon>
        <taxon>Methanococcales</taxon>
        <taxon>Methanocaldococcaceae</taxon>
        <taxon>Methanotorris</taxon>
    </lineage>
</organism>